<evidence type="ECO:0000313" key="8">
    <source>
        <dbReference type="EMBL" id="MEQ2512375.1"/>
    </source>
</evidence>
<keyword evidence="4 7" id="KW-0808">Transferase</keyword>
<keyword evidence="9" id="KW-1185">Reference proteome</keyword>
<dbReference type="Gene3D" id="3.40.1280.10">
    <property type="match status" value="1"/>
</dbReference>
<evidence type="ECO:0000256" key="2">
    <source>
        <dbReference type="ARBA" id="ARBA00022552"/>
    </source>
</evidence>
<evidence type="ECO:0000256" key="5">
    <source>
        <dbReference type="ARBA" id="ARBA00022691"/>
    </source>
</evidence>
<dbReference type="SUPFAM" id="SSF75217">
    <property type="entry name" value="alpha/beta knot"/>
    <property type="match status" value="1"/>
</dbReference>
<evidence type="ECO:0000313" key="9">
    <source>
        <dbReference type="Proteomes" id="UP001491552"/>
    </source>
</evidence>
<organism evidence="8 9">
    <name type="scientific">Faecousia intestinalis</name>
    <dbReference type="NCBI Taxonomy" id="3133167"/>
    <lineage>
        <taxon>Bacteria</taxon>
        <taxon>Bacillati</taxon>
        <taxon>Bacillota</taxon>
        <taxon>Clostridia</taxon>
        <taxon>Eubacteriales</taxon>
        <taxon>Oscillospiraceae</taxon>
        <taxon>Faecousia</taxon>
    </lineage>
</organism>
<evidence type="ECO:0000256" key="7">
    <source>
        <dbReference type="HAMAP-Rule" id="MF_00658"/>
    </source>
</evidence>
<comment type="function">
    <text evidence="7">Specifically methylates the pseudouridine at position 1915 (m3Psi1915) in 23S rRNA.</text>
</comment>
<dbReference type="PIRSF" id="PIRSF004505">
    <property type="entry name" value="MT_bac"/>
    <property type="match status" value="1"/>
</dbReference>
<dbReference type="RefSeq" id="WP_349137005.1">
    <property type="nucleotide sequence ID" value="NZ_JBBMFF010000272.1"/>
</dbReference>
<feature type="binding site" evidence="7">
    <location>
        <position position="83"/>
    </location>
    <ligand>
        <name>S-adenosyl-L-methionine</name>
        <dbReference type="ChEBI" id="CHEBI:59789"/>
    </ligand>
</feature>
<dbReference type="EMBL" id="JBBMFF010000272">
    <property type="protein sequence ID" value="MEQ2512375.1"/>
    <property type="molecule type" value="Genomic_DNA"/>
</dbReference>
<dbReference type="InterPro" id="IPR003742">
    <property type="entry name" value="RlmH-like"/>
</dbReference>
<dbReference type="CDD" id="cd18081">
    <property type="entry name" value="RlmH-like"/>
    <property type="match status" value="1"/>
</dbReference>
<dbReference type="Pfam" id="PF02590">
    <property type="entry name" value="SPOUT_MTase"/>
    <property type="match status" value="1"/>
</dbReference>
<comment type="similarity">
    <text evidence="6 7">Belongs to the RNA methyltransferase RlmH family.</text>
</comment>
<evidence type="ECO:0000256" key="3">
    <source>
        <dbReference type="ARBA" id="ARBA00022603"/>
    </source>
</evidence>
<evidence type="ECO:0000256" key="1">
    <source>
        <dbReference type="ARBA" id="ARBA00022490"/>
    </source>
</evidence>
<dbReference type="EC" id="2.1.1.177" evidence="7"/>
<protein>
    <recommendedName>
        <fullName evidence="7">Ribosomal RNA large subunit methyltransferase H</fullName>
        <ecNumber evidence="7">2.1.1.177</ecNumber>
    </recommendedName>
    <alternativeName>
        <fullName evidence="7">23S rRNA (pseudouridine1915-N3)-methyltransferase</fullName>
    </alternativeName>
    <alternativeName>
        <fullName evidence="7">23S rRNA m3Psi1915 methyltransferase</fullName>
    </alternativeName>
    <alternativeName>
        <fullName evidence="7">rRNA (pseudouridine-N3-)-methyltransferase RlmH</fullName>
    </alternativeName>
</protein>
<keyword evidence="2 7" id="KW-0698">rRNA processing</keyword>
<comment type="subcellular location">
    <subcellularLocation>
        <location evidence="7">Cytoplasm</location>
    </subcellularLocation>
</comment>
<feature type="binding site" evidence="7">
    <location>
        <position position="115"/>
    </location>
    <ligand>
        <name>S-adenosyl-L-methionine</name>
        <dbReference type="ChEBI" id="CHEBI:59789"/>
    </ligand>
</feature>
<dbReference type="PANTHER" id="PTHR33603">
    <property type="entry name" value="METHYLTRANSFERASE"/>
    <property type="match status" value="1"/>
</dbReference>
<dbReference type="PANTHER" id="PTHR33603:SF1">
    <property type="entry name" value="RIBOSOMAL RNA LARGE SUBUNIT METHYLTRANSFERASE H"/>
    <property type="match status" value="1"/>
</dbReference>
<comment type="catalytic activity">
    <reaction evidence="7">
        <text>pseudouridine(1915) in 23S rRNA + S-adenosyl-L-methionine = N(3)-methylpseudouridine(1915) in 23S rRNA + S-adenosyl-L-homocysteine + H(+)</text>
        <dbReference type="Rhea" id="RHEA:42752"/>
        <dbReference type="Rhea" id="RHEA-COMP:10221"/>
        <dbReference type="Rhea" id="RHEA-COMP:10222"/>
        <dbReference type="ChEBI" id="CHEBI:15378"/>
        <dbReference type="ChEBI" id="CHEBI:57856"/>
        <dbReference type="ChEBI" id="CHEBI:59789"/>
        <dbReference type="ChEBI" id="CHEBI:65314"/>
        <dbReference type="ChEBI" id="CHEBI:74486"/>
        <dbReference type="EC" id="2.1.1.177"/>
    </reaction>
</comment>
<dbReference type="HAMAP" id="MF_00658">
    <property type="entry name" value="23SrRNA_methyltr_H"/>
    <property type="match status" value="1"/>
</dbReference>
<keyword evidence="1 7" id="KW-0963">Cytoplasm</keyword>
<dbReference type="Proteomes" id="UP001491552">
    <property type="component" value="Unassembled WGS sequence"/>
</dbReference>
<accession>A0ABV1GAE9</accession>
<feature type="binding site" evidence="7">
    <location>
        <begin position="134"/>
        <end position="139"/>
    </location>
    <ligand>
        <name>S-adenosyl-L-methionine</name>
        <dbReference type="ChEBI" id="CHEBI:59789"/>
    </ligand>
</feature>
<reference evidence="8 9" key="1">
    <citation type="submission" date="2024-03" db="EMBL/GenBank/DDBJ databases">
        <title>Human intestinal bacterial collection.</title>
        <authorList>
            <person name="Pauvert C."/>
            <person name="Hitch T.C.A."/>
            <person name="Clavel T."/>
        </authorList>
    </citation>
    <scope>NUCLEOTIDE SEQUENCE [LARGE SCALE GENOMIC DNA]</scope>
    <source>
        <strain evidence="8 9">CLA-AA-H192</strain>
    </source>
</reference>
<evidence type="ECO:0000256" key="6">
    <source>
        <dbReference type="ARBA" id="ARBA00038303"/>
    </source>
</evidence>
<sequence>MTEDNAMFHITLITVGKLKERYYAAAADEYIRRLGAYCKFELIELPECRLPDDPNGTQIAAGLAREAEQIEAKLPRGAWFCVLTPEGTELSSEGLAERLQAEKLNGRSAACFLIGSSFGIDARIKRMADFRLSFSKMTFPHHLMRVMALEQLYRAESILAGTKYHK</sequence>
<comment type="subunit">
    <text evidence="7">Homodimer.</text>
</comment>
<name>A0ABV1GAE9_9FIRM</name>
<dbReference type="InterPro" id="IPR029028">
    <property type="entry name" value="Alpha/beta_knot_MTases"/>
</dbReference>
<keyword evidence="5 7" id="KW-0949">S-adenosyl-L-methionine</keyword>
<keyword evidence="3 7" id="KW-0489">Methyltransferase</keyword>
<evidence type="ECO:0000256" key="4">
    <source>
        <dbReference type="ARBA" id="ARBA00022679"/>
    </source>
</evidence>
<gene>
    <name evidence="7" type="primary">rlmH</name>
    <name evidence="8" type="ORF">WMO66_14185</name>
</gene>
<comment type="caution">
    <text evidence="8">The sequence shown here is derived from an EMBL/GenBank/DDBJ whole genome shotgun (WGS) entry which is preliminary data.</text>
</comment>
<dbReference type="InterPro" id="IPR029026">
    <property type="entry name" value="tRNA_m1G_MTases_N"/>
</dbReference>
<proteinExistence type="inferred from homology"/>